<organism evidence="3 4">
    <name type="scientific">Hermetia illucens</name>
    <name type="common">Black soldier fly</name>
    <dbReference type="NCBI Taxonomy" id="343691"/>
    <lineage>
        <taxon>Eukaryota</taxon>
        <taxon>Metazoa</taxon>
        <taxon>Ecdysozoa</taxon>
        <taxon>Arthropoda</taxon>
        <taxon>Hexapoda</taxon>
        <taxon>Insecta</taxon>
        <taxon>Pterygota</taxon>
        <taxon>Neoptera</taxon>
        <taxon>Endopterygota</taxon>
        <taxon>Diptera</taxon>
        <taxon>Brachycera</taxon>
        <taxon>Stratiomyomorpha</taxon>
        <taxon>Stratiomyidae</taxon>
        <taxon>Hermetiinae</taxon>
        <taxon>Hermetia</taxon>
    </lineage>
</organism>
<dbReference type="Proteomes" id="UP000594454">
    <property type="component" value="Chromosome 3"/>
</dbReference>
<dbReference type="Pfam" id="PF18023">
    <property type="entry name" value="FKBP_N_2"/>
    <property type="match status" value="1"/>
</dbReference>
<reference evidence="3 4" key="1">
    <citation type="submission" date="2020-11" db="EMBL/GenBank/DDBJ databases">
        <authorList>
            <person name="Wallbank WR R."/>
            <person name="Pardo Diaz C."/>
            <person name="Kozak K."/>
            <person name="Martin S."/>
            <person name="Jiggins C."/>
            <person name="Moest M."/>
            <person name="Warren A I."/>
            <person name="Generalovic N T."/>
            <person name="Byers J.R.P. K."/>
            <person name="Montejo-Kovacevich G."/>
            <person name="Yen C E."/>
        </authorList>
    </citation>
    <scope>NUCLEOTIDE SEQUENCE [LARGE SCALE GENOMIC DNA]</scope>
</reference>
<evidence type="ECO:0000259" key="1">
    <source>
        <dbReference type="Pfam" id="PF18023"/>
    </source>
</evidence>
<evidence type="ECO:0000313" key="3">
    <source>
        <dbReference type="EMBL" id="CAD7085169.1"/>
    </source>
</evidence>
<feature type="domain" description="BDBT FKBP like N-terminal" evidence="1">
    <location>
        <begin position="2"/>
        <end position="84"/>
    </location>
</feature>
<keyword evidence="4" id="KW-1185">Reference proteome</keyword>
<dbReference type="Pfam" id="PF21603">
    <property type="entry name" value="Bdbt-like_TPR"/>
    <property type="match status" value="1"/>
</dbReference>
<dbReference type="PANTHER" id="PTHR46512">
    <property type="entry name" value="PEPTIDYLPROLYL ISOMERASE"/>
    <property type="match status" value="1"/>
</dbReference>
<dbReference type="AlphaFoldDB" id="A0A7R8UQJ0"/>
<gene>
    <name evidence="3" type="ORF">HERILL_LOCUS8030</name>
</gene>
<evidence type="ECO:0000259" key="2">
    <source>
        <dbReference type="Pfam" id="PF21603"/>
    </source>
</evidence>
<dbReference type="SUPFAM" id="SSF48452">
    <property type="entry name" value="TPR-like"/>
    <property type="match status" value="1"/>
</dbReference>
<dbReference type="InParanoid" id="A0A7R8UQJ0"/>
<dbReference type="InterPro" id="IPR050754">
    <property type="entry name" value="FKBP4/5/8-like"/>
</dbReference>
<dbReference type="OrthoDB" id="433738at2759"/>
<evidence type="ECO:0008006" key="5">
    <source>
        <dbReference type="Google" id="ProtNLM"/>
    </source>
</evidence>
<dbReference type="OMA" id="WYVGTEW"/>
<dbReference type="InterPro" id="IPR048919">
    <property type="entry name" value="Bdbt-like_TPR"/>
</dbReference>
<protein>
    <recommendedName>
        <fullName evidence="5">BDBT FKBP like N-terminal domain-containing protein</fullName>
    </recommendedName>
</protein>
<sequence length="252" mass="29701">MTKATEISKCLVNISDVKNLEDRETNYLNNEGEFWIQLGTAVTPTDYYTEIFLQQMFTGERSRCYIQTKSGVQIEFTVKMLKIEFINYLYKLTVAEVYQLALQYKQNGVTMFKKYPKFAQEYFCRAAKCLISYQPFDVLTESSEHVNPRDLQSLFANLQTNIAACLVKEGRYEDVLHVTEFVEQNNEQVSDKAIYRRALALCNLNKYEEAKELIEKSNYAENKEFCGLYDRIKNEWRRSDERYTNMVKKMFG</sequence>
<evidence type="ECO:0000313" key="4">
    <source>
        <dbReference type="Proteomes" id="UP000594454"/>
    </source>
</evidence>
<dbReference type="Gene3D" id="1.20.58.80">
    <property type="entry name" value="Phosphotransferase system, lactose/cellobiose-type IIA subunit"/>
    <property type="match status" value="1"/>
</dbReference>
<dbReference type="FunCoup" id="A0A7R8UQJ0">
    <property type="interactions" value="168"/>
</dbReference>
<accession>A0A7R8UQJ0</accession>
<feature type="domain" description="Bride of doubletime-like TPR" evidence="2">
    <location>
        <begin position="94"/>
        <end position="176"/>
    </location>
</feature>
<dbReference type="InterPro" id="IPR040478">
    <property type="entry name" value="FKBP_N_2"/>
</dbReference>
<dbReference type="EMBL" id="LR899011">
    <property type="protein sequence ID" value="CAD7085169.1"/>
    <property type="molecule type" value="Genomic_DNA"/>
</dbReference>
<proteinExistence type="predicted"/>
<name>A0A7R8UQJ0_HERIL</name>
<dbReference type="PANTHER" id="PTHR46512:SF10">
    <property type="entry name" value="FK506-BINDING PROTEIN-LIKE"/>
    <property type="match status" value="1"/>
</dbReference>
<dbReference type="InterPro" id="IPR011990">
    <property type="entry name" value="TPR-like_helical_dom_sf"/>
</dbReference>
<dbReference type="Gene3D" id="2.40.30.320">
    <property type="match status" value="1"/>
</dbReference>